<dbReference type="EMBL" id="WSRQ01000010">
    <property type="protein sequence ID" value="MVX63643.1"/>
    <property type="molecule type" value="Genomic_DNA"/>
</dbReference>
<dbReference type="Pfam" id="PF13476">
    <property type="entry name" value="AAA_23"/>
    <property type="match status" value="1"/>
</dbReference>
<feature type="coiled-coil region" evidence="4">
    <location>
        <begin position="319"/>
        <end position="382"/>
    </location>
</feature>
<keyword evidence="4" id="KW-0175">Coiled coil</keyword>
<comment type="subunit">
    <text evidence="2">Heterodimer of SbcC and SbcD.</text>
</comment>
<name>A0A964RKX1_9CLOT</name>
<dbReference type="Proteomes" id="UP000656077">
    <property type="component" value="Unassembled WGS sequence"/>
</dbReference>
<evidence type="ECO:0000313" key="6">
    <source>
        <dbReference type="EMBL" id="MVX63643.1"/>
    </source>
</evidence>
<dbReference type="SUPFAM" id="SSF75712">
    <property type="entry name" value="Rad50 coiled-coil Zn hook"/>
    <property type="match status" value="1"/>
</dbReference>
<comment type="caution">
    <text evidence="6">The sequence shown here is derived from an EMBL/GenBank/DDBJ whole genome shotgun (WGS) entry which is preliminary data.</text>
</comment>
<evidence type="ECO:0000256" key="1">
    <source>
        <dbReference type="ARBA" id="ARBA00006930"/>
    </source>
</evidence>
<dbReference type="GO" id="GO:0006302">
    <property type="term" value="P:double-strand break repair"/>
    <property type="evidence" value="ECO:0007669"/>
    <property type="project" value="InterPro"/>
</dbReference>
<dbReference type="SUPFAM" id="SSF52540">
    <property type="entry name" value="P-loop containing nucleoside triphosphate hydrolases"/>
    <property type="match status" value="1"/>
</dbReference>
<dbReference type="InterPro" id="IPR038729">
    <property type="entry name" value="Rad50/SbcC_AAA"/>
</dbReference>
<evidence type="ECO:0000256" key="4">
    <source>
        <dbReference type="SAM" id="Coils"/>
    </source>
</evidence>
<dbReference type="InterPro" id="IPR027417">
    <property type="entry name" value="P-loop_NTPase"/>
</dbReference>
<dbReference type="PANTHER" id="PTHR32114">
    <property type="entry name" value="ABC TRANSPORTER ABCH.3"/>
    <property type="match status" value="1"/>
</dbReference>
<dbReference type="Gene3D" id="3.40.50.300">
    <property type="entry name" value="P-loop containing nucleotide triphosphate hydrolases"/>
    <property type="match status" value="1"/>
</dbReference>
<dbReference type="RefSeq" id="WP_160358743.1">
    <property type="nucleotide sequence ID" value="NZ_WSRQ01000010.1"/>
</dbReference>
<reference evidence="6" key="1">
    <citation type="submission" date="2019-12" db="EMBL/GenBank/DDBJ databases">
        <title>Microbes associate with the intestines of laboratory mice.</title>
        <authorList>
            <person name="Navarre W."/>
            <person name="Wong E."/>
        </authorList>
    </citation>
    <scope>NUCLEOTIDE SEQUENCE</scope>
    <source>
        <strain evidence="6">NM79_F5</strain>
    </source>
</reference>
<accession>A0A964RKX1</accession>
<gene>
    <name evidence="6" type="ORF">GKZ28_08035</name>
</gene>
<feature type="domain" description="Rad50/SbcC-type AAA" evidence="5">
    <location>
        <begin position="8"/>
        <end position="209"/>
    </location>
</feature>
<feature type="coiled-coil region" evidence="4">
    <location>
        <begin position="419"/>
        <end position="453"/>
    </location>
</feature>
<evidence type="ECO:0000256" key="2">
    <source>
        <dbReference type="ARBA" id="ARBA00011322"/>
    </source>
</evidence>
<dbReference type="AlphaFoldDB" id="A0A964RKX1"/>
<dbReference type="Gene3D" id="1.10.287.510">
    <property type="entry name" value="Helix hairpin bin"/>
    <property type="match status" value="1"/>
</dbReference>
<protein>
    <recommendedName>
        <fullName evidence="3">Nuclease SbcCD subunit C</fullName>
    </recommendedName>
</protein>
<sequence length="608" mass="69973">MFIKAICISGFKNHKESTVYKFSNFSEILGKNAQGKTTIGEAIIWGLYGCDLLGDAKCDTRLMNNDSDSMFVIIDYEYEGMSNRIVRKKSKSLTLKFNDEKITEKELSKYLPNKDLFLSIFNPKVFLSLQTARQRQLLLKILPKIDHNDIIKKYKCEDISELLLEYPNINDGIKKISSQKNSKEDLLTSKNGEINILQNLIIETMNNIEVKDEFTADDENNLQELQYKVVSNNSNSIEIISTDNLKYRISEIGYLISDELNKTYKSSNAEYIQELKISLATLSGEYNIVTDNYNKFNTLDSVCSMCGQPITEEHRNKELILLTEKLDNLKSEIDSIKDSIGLLESLDENNLNSFNDSKAKVLEKLEADRTSLNTELDSIEESNKLMKELSLRKDNSDIEIQINNLKQKQTDYLNYKSQLNTQKFNLENYKNKIKRIKDEITNITEDMNKLEIQLFKLKNYSSIYVQYISEILSSWLDRVSLNLFTVSDLTGEIKDTFEIKYDNKPLRLISNSEFVKVGLEFSNMFNQTLNINLPVFIDDAEAILNMPKLPTQMIVAKVKDCDLIINSSERDIISNNIEEVINEYEVAEKVVANEVINEFTAAEQLAFN</sequence>
<evidence type="ECO:0000259" key="5">
    <source>
        <dbReference type="Pfam" id="PF13476"/>
    </source>
</evidence>
<dbReference type="PANTHER" id="PTHR32114:SF2">
    <property type="entry name" value="ABC TRANSPORTER ABCH.3"/>
    <property type="match status" value="1"/>
</dbReference>
<evidence type="ECO:0000256" key="3">
    <source>
        <dbReference type="ARBA" id="ARBA00013368"/>
    </source>
</evidence>
<proteinExistence type="inferred from homology"/>
<organism evidence="6 7">
    <name type="scientific">Clostridium chromiireducens</name>
    <dbReference type="NCBI Taxonomy" id="225345"/>
    <lineage>
        <taxon>Bacteria</taxon>
        <taxon>Bacillati</taxon>
        <taxon>Bacillota</taxon>
        <taxon>Clostridia</taxon>
        <taxon>Eubacteriales</taxon>
        <taxon>Clostridiaceae</taxon>
        <taxon>Clostridium</taxon>
    </lineage>
</organism>
<comment type="similarity">
    <text evidence="1">Belongs to the SMC family. SbcC subfamily.</text>
</comment>
<evidence type="ECO:0000313" key="7">
    <source>
        <dbReference type="Proteomes" id="UP000656077"/>
    </source>
</evidence>
<dbReference type="GO" id="GO:0016887">
    <property type="term" value="F:ATP hydrolysis activity"/>
    <property type="evidence" value="ECO:0007669"/>
    <property type="project" value="InterPro"/>
</dbReference>